<keyword evidence="2" id="KW-1185">Reference proteome</keyword>
<reference evidence="1 2" key="1">
    <citation type="submission" date="2016-01" db="EMBL/GenBank/DDBJ databases">
        <title>Whole genome sequencing of Myroides marinus L41.</title>
        <authorList>
            <person name="Hong K.W."/>
        </authorList>
    </citation>
    <scope>NUCLEOTIDE SEQUENCE [LARGE SCALE GENOMIC DNA]</scope>
    <source>
        <strain evidence="1 2">L41</strain>
    </source>
</reference>
<dbReference type="AlphaFoldDB" id="A0A163X2J8"/>
<organism evidence="1 2">
    <name type="scientific">Myroides marinus</name>
    <dbReference type="NCBI Taxonomy" id="703342"/>
    <lineage>
        <taxon>Bacteria</taxon>
        <taxon>Pseudomonadati</taxon>
        <taxon>Bacteroidota</taxon>
        <taxon>Flavobacteriia</taxon>
        <taxon>Flavobacteriales</taxon>
        <taxon>Flavobacteriaceae</taxon>
        <taxon>Myroides</taxon>
    </lineage>
</organism>
<dbReference type="EMBL" id="LQNU01000073">
    <property type="protein sequence ID" value="KZE77206.1"/>
    <property type="molecule type" value="Genomic_DNA"/>
</dbReference>
<dbReference type="InterPro" id="IPR021109">
    <property type="entry name" value="Peptidase_aspartic_dom_sf"/>
</dbReference>
<protein>
    <recommendedName>
        <fullName evidence="3">Aspartyl protease</fullName>
    </recommendedName>
</protein>
<accession>A0A163X2J8</accession>
<name>A0A163X2J8_9FLAO</name>
<dbReference type="Gene3D" id="2.40.70.10">
    <property type="entry name" value="Acid Proteases"/>
    <property type="match status" value="2"/>
</dbReference>
<dbReference type="RefSeq" id="WP_038987163.1">
    <property type="nucleotide sequence ID" value="NZ_JWJO01000042.1"/>
</dbReference>
<dbReference type="Pfam" id="PF13650">
    <property type="entry name" value="Asp_protease_2"/>
    <property type="match status" value="1"/>
</dbReference>
<evidence type="ECO:0008006" key="3">
    <source>
        <dbReference type="Google" id="ProtNLM"/>
    </source>
</evidence>
<evidence type="ECO:0000313" key="2">
    <source>
        <dbReference type="Proteomes" id="UP000076630"/>
    </source>
</evidence>
<evidence type="ECO:0000313" key="1">
    <source>
        <dbReference type="EMBL" id="KZE77206.1"/>
    </source>
</evidence>
<comment type="caution">
    <text evidence="1">The sequence shown here is derived from an EMBL/GenBank/DDBJ whole genome shotgun (WGS) entry which is preliminary data.</text>
</comment>
<sequence>MRKIVIIYILLGVNVFCFAQNNAKKEQATIYSRGLELYNSLINDDFFTAKPLYDQLVSDKILTEFIDYFYKYKTAVYRGQTDTAIIYIEKIISHDNTRLPEFCNELSLLYIKANKFKEALKVSERAFKEIVENGNLDEEGLSQWQYFFKTRDVYIKTLSKEKELRIVRSDSLNSVEFDDKDVITFDIVYNGQKHKTAFDTGVSEYFTVRKHLAEKMGLRKIQFSESNDEFKTLMNGQDLDAQNYIADSISFGGITLYNVPVTVFEDDVMSMFTESSLQEPNRLDKIKRFIERTDVVVGLPTMIALERLVIDVNKKKIVFPKALKKQKEQNIYFRNNELYAQIKINDIPFVGFVDTGAEAFVEIDTNFYNRCKDKIEVDTLAYKKPLNASTITKMKEDIPYDILKDTQIKLQDKPINYSKGSQILAYDIRLMSAHPRILDGNIGYDFFREIKASVLFDFVNMYIDVMTE</sequence>
<dbReference type="Proteomes" id="UP000076630">
    <property type="component" value="Unassembled WGS sequence"/>
</dbReference>
<dbReference type="OrthoDB" id="1100862at2"/>
<gene>
    <name evidence="1" type="ORF">AV926_14855</name>
</gene>
<proteinExistence type="predicted"/>